<evidence type="ECO:0000313" key="2">
    <source>
        <dbReference type="Proteomes" id="UP000265520"/>
    </source>
</evidence>
<reference evidence="1 2" key="1">
    <citation type="journal article" date="2018" name="Front. Plant Sci.">
        <title>Red Clover (Trifolium pratense) and Zigzag Clover (T. medium) - A Picture of Genomic Similarities and Differences.</title>
        <authorList>
            <person name="Dluhosova J."/>
            <person name="Istvanek J."/>
            <person name="Nedelnik J."/>
            <person name="Repkova J."/>
        </authorList>
    </citation>
    <scope>NUCLEOTIDE SEQUENCE [LARGE SCALE GENOMIC DNA]</scope>
    <source>
        <strain evidence="2">cv. 10/8</strain>
        <tissue evidence="1">Leaf</tissue>
    </source>
</reference>
<feature type="non-terminal residue" evidence="1">
    <location>
        <position position="1"/>
    </location>
</feature>
<keyword evidence="2" id="KW-1185">Reference proteome</keyword>
<sequence length="45" mass="4985">SMKTISEEQLQAFILKAREKKNRSQATVVPDPLSQLVVDDPTSKG</sequence>
<dbReference type="EMBL" id="LXQA010402331">
    <property type="protein sequence ID" value="MCI49518.1"/>
    <property type="molecule type" value="Genomic_DNA"/>
</dbReference>
<proteinExistence type="predicted"/>
<protein>
    <submittedName>
        <fullName evidence="1">Uncharacterized protein</fullName>
    </submittedName>
</protein>
<name>A0A392SKV4_9FABA</name>
<accession>A0A392SKV4</accession>
<comment type="caution">
    <text evidence="1">The sequence shown here is derived from an EMBL/GenBank/DDBJ whole genome shotgun (WGS) entry which is preliminary data.</text>
</comment>
<organism evidence="1 2">
    <name type="scientific">Trifolium medium</name>
    <dbReference type="NCBI Taxonomy" id="97028"/>
    <lineage>
        <taxon>Eukaryota</taxon>
        <taxon>Viridiplantae</taxon>
        <taxon>Streptophyta</taxon>
        <taxon>Embryophyta</taxon>
        <taxon>Tracheophyta</taxon>
        <taxon>Spermatophyta</taxon>
        <taxon>Magnoliopsida</taxon>
        <taxon>eudicotyledons</taxon>
        <taxon>Gunneridae</taxon>
        <taxon>Pentapetalae</taxon>
        <taxon>rosids</taxon>
        <taxon>fabids</taxon>
        <taxon>Fabales</taxon>
        <taxon>Fabaceae</taxon>
        <taxon>Papilionoideae</taxon>
        <taxon>50 kb inversion clade</taxon>
        <taxon>NPAAA clade</taxon>
        <taxon>Hologalegina</taxon>
        <taxon>IRL clade</taxon>
        <taxon>Trifolieae</taxon>
        <taxon>Trifolium</taxon>
    </lineage>
</organism>
<dbReference type="Proteomes" id="UP000265520">
    <property type="component" value="Unassembled WGS sequence"/>
</dbReference>
<evidence type="ECO:0000313" key="1">
    <source>
        <dbReference type="EMBL" id="MCI49518.1"/>
    </source>
</evidence>
<dbReference type="AlphaFoldDB" id="A0A392SKV4"/>